<dbReference type="AlphaFoldDB" id="A0A5D3YIS2"/>
<feature type="domain" description="Solute-binding protein family 3/N-terminal" evidence="5">
    <location>
        <begin position="61"/>
        <end position="298"/>
    </location>
</feature>
<dbReference type="Pfam" id="PF01464">
    <property type="entry name" value="SLT"/>
    <property type="match status" value="1"/>
</dbReference>
<evidence type="ECO:0000256" key="4">
    <source>
        <dbReference type="SAM" id="SignalP"/>
    </source>
</evidence>
<dbReference type="Gene3D" id="3.40.190.10">
    <property type="entry name" value="Periplasmic binding protein-like II"/>
    <property type="match status" value="2"/>
</dbReference>
<keyword evidence="7" id="KW-1185">Reference proteome</keyword>
<dbReference type="GO" id="GO:0009279">
    <property type="term" value="C:cell outer membrane"/>
    <property type="evidence" value="ECO:0007669"/>
    <property type="project" value="UniProtKB-SubCell"/>
</dbReference>
<dbReference type="SUPFAM" id="SSF53850">
    <property type="entry name" value="Periplasmic binding protein-like II"/>
    <property type="match status" value="1"/>
</dbReference>
<dbReference type="PANTHER" id="PTHR35936">
    <property type="entry name" value="MEMBRANE-BOUND LYTIC MUREIN TRANSGLYCOSYLASE F"/>
    <property type="match status" value="1"/>
</dbReference>
<gene>
    <name evidence="6" type="ORF">LX73_1102</name>
</gene>
<dbReference type="InterPro" id="IPR023346">
    <property type="entry name" value="Lysozyme-like_dom_sf"/>
</dbReference>
<dbReference type="InterPro" id="IPR008258">
    <property type="entry name" value="Transglycosylase_SLT_dom_1"/>
</dbReference>
<dbReference type="PROSITE" id="PS51257">
    <property type="entry name" value="PROKAR_LIPOPROTEIN"/>
    <property type="match status" value="1"/>
</dbReference>
<dbReference type="OrthoDB" id="9815002at2"/>
<dbReference type="SUPFAM" id="SSF53955">
    <property type="entry name" value="Lysozyme-like"/>
    <property type="match status" value="1"/>
</dbReference>
<sequence>MQKYKATSLRFCLVASVALSLSLGSCSFNGEPDPQDNPDGLRVTVTEPVERDYAEIKGDGVLRMITRYSSNTYFLHQGVEWGFEYELVHRFADNHDLALEVIIIGPDENPYDMLNSGKGDIIAANYTRTPERKQYVEFTRPYNLVNQQMVFSGEIANPPQTIEEVAERKIPITVRRNSSYYHRLKELRSQGHSIPIHLVSNKKDTESLLYEVSDNKYPATVADNNIFQASDKYMKGLVRGPVIAENDTIAWAVRKNASDLKTELNKYLYDHFRFGNTGEDPKRSTFLNVLRKRYFESGPQIAQYYNPESKISTAGVISPYDQLIKRVADSAGIDWLLVASVAAQETKFNPNSKSWAGAVGLMQVLPRYSKVSDEEMLYDVETNIREGVRIIKEHLAHYSYMDSTDQWSFALAAYNAGQGHLADARRLAIDQNKDPNDWKNASDALLKLMQRKYYKDARYGFCRGIETVRYVKEIKNRYKTYETILAMNEQSEGDTGLGVMGLFNVP</sequence>
<accession>A0A5D3YIS2</accession>
<reference evidence="6 7" key="1">
    <citation type="submission" date="2019-07" db="EMBL/GenBank/DDBJ databases">
        <title>Genomic Encyclopedia of Archaeal and Bacterial Type Strains, Phase II (KMG-II): from individual species to whole genera.</title>
        <authorList>
            <person name="Goeker M."/>
        </authorList>
    </citation>
    <scope>NUCLEOTIDE SEQUENCE [LARGE SCALE GENOMIC DNA]</scope>
    <source>
        <strain evidence="6 7">DSM 21935</strain>
    </source>
</reference>
<dbReference type="CDD" id="cd13403">
    <property type="entry name" value="MLTF-like"/>
    <property type="match status" value="1"/>
</dbReference>
<keyword evidence="3" id="KW-0472">Membrane</keyword>
<name>A0A5D3YIS2_9BACT</name>
<dbReference type="PANTHER" id="PTHR35936:SF32">
    <property type="entry name" value="MEMBRANE-BOUND LYTIC MUREIN TRANSGLYCOSYLASE F"/>
    <property type="match status" value="1"/>
</dbReference>
<evidence type="ECO:0000313" key="7">
    <source>
        <dbReference type="Proteomes" id="UP000324595"/>
    </source>
</evidence>
<dbReference type="EMBL" id="VNHY01000002">
    <property type="protein sequence ID" value="TYP93398.1"/>
    <property type="molecule type" value="Genomic_DNA"/>
</dbReference>
<comment type="caution">
    <text evidence="6">The sequence shown here is derived from an EMBL/GenBank/DDBJ whole genome shotgun (WGS) entry which is preliminary data.</text>
</comment>
<proteinExistence type="predicted"/>
<evidence type="ECO:0000256" key="1">
    <source>
        <dbReference type="ARBA" id="ARBA00004339"/>
    </source>
</evidence>
<dbReference type="Gene3D" id="1.10.530.10">
    <property type="match status" value="1"/>
</dbReference>
<evidence type="ECO:0000256" key="3">
    <source>
        <dbReference type="ARBA" id="ARBA00023237"/>
    </source>
</evidence>
<keyword evidence="3" id="KW-0998">Cell outer membrane</keyword>
<dbReference type="RefSeq" id="WP_148898469.1">
    <property type="nucleotide sequence ID" value="NZ_VNHY01000002.1"/>
</dbReference>
<protein>
    <submittedName>
        <fullName evidence="6">Membrane-bound lytic murein transglycosylase F</fullName>
    </submittedName>
</protein>
<dbReference type="SMART" id="SM00062">
    <property type="entry name" value="PBPb"/>
    <property type="match status" value="1"/>
</dbReference>
<evidence type="ECO:0000313" key="6">
    <source>
        <dbReference type="EMBL" id="TYP93398.1"/>
    </source>
</evidence>
<organism evidence="6 7">
    <name type="scientific">Fodinibius salinus</name>
    <dbReference type="NCBI Taxonomy" id="860790"/>
    <lineage>
        <taxon>Bacteria</taxon>
        <taxon>Pseudomonadati</taxon>
        <taxon>Balneolota</taxon>
        <taxon>Balneolia</taxon>
        <taxon>Balneolales</taxon>
        <taxon>Balneolaceae</taxon>
        <taxon>Fodinibius</taxon>
    </lineage>
</organism>
<dbReference type="Proteomes" id="UP000324595">
    <property type="component" value="Unassembled WGS sequence"/>
</dbReference>
<keyword evidence="2 4" id="KW-0732">Signal</keyword>
<feature type="chain" id="PRO_5023120025" evidence="4">
    <location>
        <begin position="31"/>
        <end position="506"/>
    </location>
</feature>
<feature type="signal peptide" evidence="4">
    <location>
        <begin position="1"/>
        <end position="30"/>
    </location>
</feature>
<dbReference type="Pfam" id="PF00497">
    <property type="entry name" value="SBP_bac_3"/>
    <property type="match status" value="1"/>
</dbReference>
<comment type="subcellular location">
    <subcellularLocation>
        <location evidence="1">Cell outer membrane</location>
        <topology evidence="1">Peripheral membrane protein</topology>
    </subcellularLocation>
</comment>
<evidence type="ECO:0000256" key="2">
    <source>
        <dbReference type="ARBA" id="ARBA00022729"/>
    </source>
</evidence>
<evidence type="ECO:0000259" key="5">
    <source>
        <dbReference type="SMART" id="SM00062"/>
    </source>
</evidence>
<dbReference type="InterPro" id="IPR001638">
    <property type="entry name" value="Solute-binding_3/MltF_N"/>
</dbReference>
<dbReference type="CDD" id="cd01009">
    <property type="entry name" value="PBP2_YfhD_N"/>
    <property type="match status" value="1"/>
</dbReference>